<dbReference type="InterPro" id="IPR025498">
    <property type="entry name" value="DUF4389"/>
</dbReference>
<keyword evidence="1" id="KW-0472">Membrane</keyword>
<gene>
    <name evidence="2" type="ORF">GCM10017161_37570</name>
</gene>
<evidence type="ECO:0000313" key="2">
    <source>
        <dbReference type="EMBL" id="GHG04496.1"/>
    </source>
</evidence>
<evidence type="ECO:0008006" key="4">
    <source>
        <dbReference type="Google" id="ProtNLM"/>
    </source>
</evidence>
<dbReference type="RefSeq" id="WP_189773868.1">
    <property type="nucleotide sequence ID" value="NZ_BNCK01000010.1"/>
</dbReference>
<organism evidence="2 3">
    <name type="scientific">Thalassotalea marina</name>
    <dbReference type="NCBI Taxonomy" id="1673741"/>
    <lineage>
        <taxon>Bacteria</taxon>
        <taxon>Pseudomonadati</taxon>
        <taxon>Pseudomonadota</taxon>
        <taxon>Gammaproteobacteria</taxon>
        <taxon>Alteromonadales</taxon>
        <taxon>Colwelliaceae</taxon>
        <taxon>Thalassotalea</taxon>
    </lineage>
</organism>
<dbReference type="EMBL" id="BNCK01000010">
    <property type="protein sequence ID" value="GHG04496.1"/>
    <property type="molecule type" value="Genomic_DNA"/>
</dbReference>
<name>A0A919BR59_9GAMM</name>
<reference evidence="2" key="2">
    <citation type="submission" date="2020-09" db="EMBL/GenBank/DDBJ databases">
        <authorList>
            <person name="Sun Q."/>
            <person name="Kim S."/>
        </authorList>
    </citation>
    <scope>NUCLEOTIDE SEQUENCE</scope>
    <source>
        <strain evidence="2">KCTC 42731</strain>
    </source>
</reference>
<reference evidence="2" key="1">
    <citation type="journal article" date="2014" name="Int. J. Syst. Evol. Microbiol.">
        <title>Complete genome sequence of Corynebacterium casei LMG S-19264T (=DSM 44701T), isolated from a smear-ripened cheese.</title>
        <authorList>
            <consortium name="US DOE Joint Genome Institute (JGI-PGF)"/>
            <person name="Walter F."/>
            <person name="Albersmeier A."/>
            <person name="Kalinowski J."/>
            <person name="Ruckert C."/>
        </authorList>
    </citation>
    <scope>NUCLEOTIDE SEQUENCE</scope>
    <source>
        <strain evidence="2">KCTC 42731</strain>
    </source>
</reference>
<evidence type="ECO:0000256" key="1">
    <source>
        <dbReference type="SAM" id="Phobius"/>
    </source>
</evidence>
<accession>A0A919BR59</accession>
<comment type="caution">
    <text evidence="2">The sequence shown here is derived from an EMBL/GenBank/DDBJ whole genome shotgun (WGS) entry which is preliminary data.</text>
</comment>
<dbReference type="Pfam" id="PF14333">
    <property type="entry name" value="DUF4389"/>
    <property type="match status" value="1"/>
</dbReference>
<keyword evidence="1" id="KW-1133">Transmembrane helix</keyword>
<evidence type="ECO:0000313" key="3">
    <source>
        <dbReference type="Proteomes" id="UP000623842"/>
    </source>
</evidence>
<feature type="transmembrane region" description="Helical" evidence="1">
    <location>
        <begin position="22"/>
        <end position="51"/>
    </location>
</feature>
<protein>
    <recommendedName>
        <fullName evidence="4">DUF4389 domain-containing protein</fullName>
    </recommendedName>
</protein>
<keyword evidence="1" id="KW-0812">Transmembrane</keyword>
<sequence>MRDVNSDSKKNWQSANTWMRGLFMLLFGFVAGFARFLITIIAVFQFVCLLVTGKPNTALKRFGFSLNNYIYQINQFLTLNSDKYPFPLSSWPEEKPHYRYSPRS</sequence>
<keyword evidence="3" id="KW-1185">Reference proteome</keyword>
<dbReference type="AlphaFoldDB" id="A0A919BR59"/>
<proteinExistence type="predicted"/>
<dbReference type="Proteomes" id="UP000623842">
    <property type="component" value="Unassembled WGS sequence"/>
</dbReference>